<keyword evidence="3" id="KW-0285">Flavoprotein</keyword>
<organism evidence="6 7">
    <name type="scientific">Halobacillus dabanensis</name>
    <dbReference type="NCBI Taxonomy" id="240302"/>
    <lineage>
        <taxon>Bacteria</taxon>
        <taxon>Bacillati</taxon>
        <taxon>Bacillota</taxon>
        <taxon>Bacilli</taxon>
        <taxon>Bacillales</taxon>
        <taxon>Bacillaceae</taxon>
        <taxon>Halobacillus</taxon>
    </lineage>
</organism>
<evidence type="ECO:0000256" key="1">
    <source>
        <dbReference type="ARBA" id="ARBA00001974"/>
    </source>
</evidence>
<dbReference type="Proteomes" id="UP000183557">
    <property type="component" value="Unassembled WGS sequence"/>
</dbReference>
<gene>
    <name evidence="6" type="ORF">SAMN04487936_105130</name>
</gene>
<dbReference type="InterPro" id="IPR036188">
    <property type="entry name" value="FAD/NAD-bd_sf"/>
</dbReference>
<dbReference type="SUPFAM" id="SSF51905">
    <property type="entry name" value="FAD/NAD(P)-binding domain"/>
    <property type="match status" value="1"/>
</dbReference>
<protein>
    <submittedName>
        <fullName evidence="6">Pyridine nucleotide-disulphide oxidoreductase</fullName>
    </submittedName>
</protein>
<dbReference type="Pfam" id="PF07992">
    <property type="entry name" value="Pyr_redox_2"/>
    <property type="match status" value="1"/>
</dbReference>
<dbReference type="EMBL" id="FOSB01000005">
    <property type="protein sequence ID" value="SFJ90134.1"/>
    <property type="molecule type" value="Genomic_DNA"/>
</dbReference>
<evidence type="ECO:0000313" key="7">
    <source>
        <dbReference type="Proteomes" id="UP000183557"/>
    </source>
</evidence>
<evidence type="ECO:0000313" key="6">
    <source>
        <dbReference type="EMBL" id="SFJ90134.1"/>
    </source>
</evidence>
<reference evidence="7" key="1">
    <citation type="submission" date="2016-10" db="EMBL/GenBank/DDBJ databases">
        <authorList>
            <person name="Varghese N."/>
            <person name="Submissions S."/>
        </authorList>
    </citation>
    <scope>NUCLEOTIDE SEQUENCE [LARGE SCALE GENOMIC DNA]</scope>
    <source>
        <strain evidence="7">CGMCC 1.3704</strain>
    </source>
</reference>
<evidence type="ECO:0000256" key="4">
    <source>
        <dbReference type="ARBA" id="ARBA00023002"/>
    </source>
</evidence>
<evidence type="ECO:0000259" key="5">
    <source>
        <dbReference type="Pfam" id="PF07992"/>
    </source>
</evidence>
<dbReference type="OrthoDB" id="5345169at2"/>
<dbReference type="STRING" id="240302.BN982_02281"/>
<proteinExistence type="predicted"/>
<dbReference type="Gene3D" id="3.50.50.60">
    <property type="entry name" value="FAD/NAD(P)-binding domain"/>
    <property type="match status" value="1"/>
</dbReference>
<dbReference type="GO" id="GO:0016491">
    <property type="term" value="F:oxidoreductase activity"/>
    <property type="evidence" value="ECO:0007669"/>
    <property type="project" value="UniProtKB-KW"/>
</dbReference>
<dbReference type="RefSeq" id="WP_075036431.1">
    <property type="nucleotide sequence ID" value="NZ_FOSB01000005.1"/>
</dbReference>
<dbReference type="PRINTS" id="PR00368">
    <property type="entry name" value="FADPNR"/>
</dbReference>
<keyword evidence="4" id="KW-0560">Oxidoreductase</keyword>
<dbReference type="InterPro" id="IPR050097">
    <property type="entry name" value="Ferredoxin-NADP_redctase_2"/>
</dbReference>
<accession>A0A1I3V3B8</accession>
<dbReference type="PRINTS" id="PR00469">
    <property type="entry name" value="PNDRDTASEII"/>
</dbReference>
<sequence>MYDVAIIGAGPAGASAGLFTAKAGKKTILFDSGKSITAKAWVENHYGTDPIEGPKLLEQGQKQAEKFGAEIVKEEVVSIKEDGTLYIIETSEGSYEADHIIFATGMSVKAGEELGLEIVDGIEPRVAKIIKVDAHGHTSLPKVWAAGTVAGVSVHTIITSGDGAKVAINVISELNGKRYVDHDVLGK</sequence>
<dbReference type="AlphaFoldDB" id="A0A1I3V3B8"/>
<comment type="cofactor">
    <cofactor evidence="1">
        <name>FAD</name>
        <dbReference type="ChEBI" id="CHEBI:57692"/>
    </cofactor>
</comment>
<name>A0A1I3V3B8_HALDA</name>
<evidence type="ECO:0000256" key="3">
    <source>
        <dbReference type="ARBA" id="ARBA00022630"/>
    </source>
</evidence>
<keyword evidence="7" id="KW-1185">Reference proteome</keyword>
<dbReference type="PANTHER" id="PTHR48105">
    <property type="entry name" value="THIOREDOXIN REDUCTASE 1-RELATED-RELATED"/>
    <property type="match status" value="1"/>
</dbReference>
<dbReference type="InterPro" id="IPR023753">
    <property type="entry name" value="FAD/NAD-binding_dom"/>
</dbReference>
<evidence type="ECO:0000256" key="2">
    <source>
        <dbReference type="ARBA" id="ARBA00011738"/>
    </source>
</evidence>
<feature type="domain" description="FAD/NAD(P)-binding" evidence="5">
    <location>
        <begin position="2"/>
        <end position="108"/>
    </location>
</feature>
<comment type="subunit">
    <text evidence="2">Homodimer.</text>
</comment>